<evidence type="ECO:0000256" key="16">
    <source>
        <dbReference type="SAM" id="Phobius"/>
    </source>
</evidence>
<comment type="similarity">
    <text evidence="4">Belongs to the sarcoglycan beta/delta/gamma/zeta family.</text>
</comment>
<dbReference type="GO" id="GO:0042383">
    <property type="term" value="C:sarcolemma"/>
    <property type="evidence" value="ECO:0007669"/>
    <property type="project" value="UniProtKB-SubCell"/>
</dbReference>
<keyword evidence="6" id="KW-1003">Cell membrane</keyword>
<dbReference type="RefSeq" id="XP_016979142.1">
    <property type="nucleotide sequence ID" value="XM_017123653.1"/>
</dbReference>
<evidence type="ECO:0000256" key="7">
    <source>
        <dbReference type="ARBA" id="ARBA00022490"/>
    </source>
</evidence>
<evidence type="ECO:0000256" key="9">
    <source>
        <dbReference type="ARBA" id="ARBA00022968"/>
    </source>
</evidence>
<keyword evidence="9" id="KW-0735">Signal-anchor</keyword>
<dbReference type="GeneID" id="108044595"/>
<evidence type="ECO:0000256" key="10">
    <source>
        <dbReference type="ARBA" id="ARBA00022989"/>
    </source>
</evidence>
<dbReference type="InterPro" id="IPR006875">
    <property type="entry name" value="Sarcoglycan"/>
</dbReference>
<evidence type="ECO:0000256" key="13">
    <source>
        <dbReference type="ARBA" id="ARBA00023180"/>
    </source>
</evidence>
<evidence type="ECO:0000256" key="5">
    <source>
        <dbReference type="ARBA" id="ARBA00015329"/>
    </source>
</evidence>
<evidence type="ECO:0000313" key="17">
    <source>
        <dbReference type="EnsemblMetazoa" id="XP_016979142.1"/>
    </source>
</evidence>
<dbReference type="PANTHER" id="PTHR21142">
    <property type="entry name" value="SARCOGLYCANS"/>
    <property type="match status" value="1"/>
</dbReference>
<evidence type="ECO:0000256" key="4">
    <source>
        <dbReference type="ARBA" id="ARBA00007574"/>
    </source>
</evidence>
<keyword evidence="8 16" id="KW-0812">Transmembrane</keyword>
<evidence type="ECO:0000256" key="2">
    <source>
        <dbReference type="ARBA" id="ARBA00004245"/>
    </source>
</evidence>
<keyword evidence="12" id="KW-1015">Disulfide bond</keyword>
<keyword evidence="14" id="KW-0206">Cytoskeleton</keyword>
<evidence type="ECO:0000313" key="19">
    <source>
        <dbReference type="RefSeq" id="XP_016979142.1"/>
    </source>
</evidence>
<dbReference type="OrthoDB" id="5843723at2759"/>
<keyword evidence="11 16" id="KW-0472">Membrane</keyword>
<dbReference type="PANTHER" id="PTHR21142:SF2">
    <property type="entry name" value="BETA-SARCOGLYCAN"/>
    <property type="match status" value="1"/>
</dbReference>
<evidence type="ECO:0000256" key="12">
    <source>
        <dbReference type="ARBA" id="ARBA00023157"/>
    </source>
</evidence>
<comment type="subunit">
    <text evidence="15">Cross-link to form 2 major subcomplexes: one consisting of SGCB, SGCD and SGCG and the other consisting of SGCB and SGCD. The association between SGCB and SGCG is particularly strong while SGCA is loosely associated with the other sarcoglycans.</text>
</comment>
<sequence>MQIVFKTGGLRYLRMSENCIPHMYMHYFCSHWIQTVFREKHRIYSEPMMNTFENTFIRGPSPSYSDDANSENALSVTLPIGAAVPELDFCRDDSKTDTGDYFDEKYNSDSCSRLHPGHQGRNTFAFWTIVILLLVLTVGNLILTLTIVGVLRLGKGVQGMEVIPEEDVVKFYGSTDLERVQTNSIGQIHGFSDVPVTISSDAGDGEAGVHVRVFRNANGASNERDRIVLNKEGILIQATNLFEVKDPVDKQPIFTTHRPQYNIPGGVEALYAKVVSASAIASPIDDSLVMESDGRMAIRGSEGIYFDGASVDMQAEHHVSINSTQGATILEAGTGIFLDMSRIPIVSSEMGLRTGSVQYKICACMPHGALFRIAIPRVHNGPKITCAHFSGKDDPCEVN</sequence>
<comment type="function">
    <text evidence="1">Component of the sarcoglycan complex, a subcomplex of the dystrophin-glycoprotein complex which forms a link between the F-actin cytoskeleton and the extracellular matrix.</text>
</comment>
<keyword evidence="13" id="KW-0325">Glycoprotein</keyword>
<evidence type="ECO:0000256" key="3">
    <source>
        <dbReference type="ARBA" id="ARBA00004274"/>
    </source>
</evidence>
<evidence type="ECO:0000256" key="15">
    <source>
        <dbReference type="ARBA" id="ARBA00026041"/>
    </source>
</evidence>
<dbReference type="EnsemblMetazoa" id="XM_017123653.2">
    <property type="protein sequence ID" value="XP_016979142.1"/>
    <property type="gene ID" value="LOC108044595"/>
</dbReference>
<evidence type="ECO:0000313" key="18">
    <source>
        <dbReference type="Proteomes" id="UP001652680"/>
    </source>
</evidence>
<reference evidence="17" key="3">
    <citation type="submission" date="2025-05" db="UniProtKB">
        <authorList>
            <consortium name="EnsemblMetazoa"/>
        </authorList>
    </citation>
    <scope>IDENTIFICATION</scope>
</reference>
<evidence type="ECO:0000256" key="14">
    <source>
        <dbReference type="ARBA" id="ARBA00023212"/>
    </source>
</evidence>
<evidence type="ECO:0000256" key="11">
    <source>
        <dbReference type="ARBA" id="ARBA00023136"/>
    </source>
</evidence>
<feature type="transmembrane region" description="Helical" evidence="16">
    <location>
        <begin position="124"/>
        <end position="151"/>
    </location>
</feature>
<gene>
    <name evidence="19" type="primary">LOC108044595</name>
    <name evidence="17" type="synonym">108044595</name>
</gene>
<reference evidence="18" key="1">
    <citation type="journal article" date="2021" name="Elife">
        <title>Highly contiguous assemblies of 101 drosophilid genomes.</title>
        <authorList>
            <person name="Kim B.Y."/>
            <person name="Wang J.R."/>
            <person name="Miller D.E."/>
            <person name="Barmina O."/>
            <person name="Delaney E."/>
            <person name="Thompson A."/>
            <person name="Comeault A.A."/>
            <person name="Peede D."/>
            <person name="D'Agostino E.R."/>
            <person name="Pelaez J."/>
            <person name="Aguilar J.M."/>
            <person name="Haji D."/>
            <person name="Matsunaga T."/>
            <person name="Armstrong E.E."/>
            <person name="Zych M."/>
            <person name="Ogawa Y."/>
            <person name="Stamenkovic-Radak M."/>
            <person name="Jelic M."/>
            <person name="Veselinovic M.S."/>
            <person name="Tanaskovic M."/>
            <person name="Eric P."/>
            <person name="Gao J.J."/>
            <person name="Katoh T.K."/>
            <person name="Toda M.J."/>
            <person name="Watabe H."/>
            <person name="Watada M."/>
            <person name="Davis J.S."/>
            <person name="Moyle L.C."/>
            <person name="Manoli G."/>
            <person name="Bertolini E."/>
            <person name="Kostal V."/>
            <person name="Hawley R.S."/>
            <person name="Takahashi A."/>
            <person name="Jones C.D."/>
            <person name="Price D.K."/>
            <person name="Whiteman N."/>
            <person name="Kopp A."/>
            <person name="Matute D.R."/>
            <person name="Petrov D.A."/>
        </authorList>
    </citation>
    <scope>NUCLEOTIDE SEQUENCE [LARGE SCALE GENOMIC DNA]</scope>
</reference>
<protein>
    <recommendedName>
        <fullName evidence="5">Beta-sarcoglycan</fullName>
    </recommendedName>
</protein>
<dbReference type="GO" id="GO:0005856">
    <property type="term" value="C:cytoskeleton"/>
    <property type="evidence" value="ECO:0007669"/>
    <property type="project" value="UniProtKB-SubCell"/>
</dbReference>
<evidence type="ECO:0000256" key="1">
    <source>
        <dbReference type="ARBA" id="ARBA00002860"/>
    </source>
</evidence>
<name>A0A6P4ELS3_DRORH</name>
<dbReference type="GO" id="GO:0016012">
    <property type="term" value="C:sarcoglycan complex"/>
    <property type="evidence" value="ECO:0007669"/>
    <property type="project" value="InterPro"/>
</dbReference>
<keyword evidence="18" id="KW-1185">Reference proteome</keyword>
<comment type="subcellular location">
    <subcellularLocation>
        <location evidence="3">Cell membrane</location>
        <location evidence="3">Sarcolemma</location>
        <topology evidence="3">Single-pass type II membrane protein</topology>
    </subcellularLocation>
    <subcellularLocation>
        <location evidence="2">Cytoplasm</location>
        <location evidence="2">Cytoskeleton</location>
    </subcellularLocation>
</comment>
<dbReference type="InterPro" id="IPR027659">
    <property type="entry name" value="Sgcb"/>
</dbReference>
<dbReference type="Pfam" id="PF04790">
    <property type="entry name" value="Sarcoglycan_1"/>
    <property type="match status" value="1"/>
</dbReference>
<keyword evidence="7" id="KW-0963">Cytoplasm</keyword>
<reference evidence="19" key="2">
    <citation type="submission" date="2025-04" db="UniProtKB">
        <authorList>
            <consortium name="RefSeq"/>
        </authorList>
    </citation>
    <scope>IDENTIFICATION</scope>
</reference>
<organism evidence="19">
    <name type="scientific">Drosophila rhopaloa</name>
    <name type="common">Fruit fly</name>
    <dbReference type="NCBI Taxonomy" id="1041015"/>
    <lineage>
        <taxon>Eukaryota</taxon>
        <taxon>Metazoa</taxon>
        <taxon>Ecdysozoa</taxon>
        <taxon>Arthropoda</taxon>
        <taxon>Hexapoda</taxon>
        <taxon>Insecta</taxon>
        <taxon>Pterygota</taxon>
        <taxon>Neoptera</taxon>
        <taxon>Endopterygota</taxon>
        <taxon>Diptera</taxon>
        <taxon>Brachycera</taxon>
        <taxon>Muscomorpha</taxon>
        <taxon>Ephydroidea</taxon>
        <taxon>Drosophilidae</taxon>
        <taxon>Drosophila</taxon>
        <taxon>Sophophora</taxon>
    </lineage>
</organism>
<dbReference type="CTD" id="41525"/>
<keyword evidence="10 16" id="KW-1133">Transmembrane helix</keyword>
<dbReference type="Proteomes" id="UP001652680">
    <property type="component" value="Unassembled WGS sequence"/>
</dbReference>
<dbReference type="GO" id="GO:0007517">
    <property type="term" value="P:muscle organ development"/>
    <property type="evidence" value="ECO:0007669"/>
    <property type="project" value="InterPro"/>
</dbReference>
<evidence type="ECO:0000256" key="8">
    <source>
        <dbReference type="ARBA" id="ARBA00022692"/>
    </source>
</evidence>
<evidence type="ECO:0000256" key="6">
    <source>
        <dbReference type="ARBA" id="ARBA00022475"/>
    </source>
</evidence>
<proteinExistence type="inferred from homology"/>
<dbReference type="AlphaFoldDB" id="A0A6P4ELS3"/>
<accession>A0A6P4ELS3</accession>